<evidence type="ECO:0000313" key="5">
    <source>
        <dbReference type="Proteomes" id="UP000282125"/>
    </source>
</evidence>
<comment type="caution">
    <text evidence="4">The sequence shown here is derived from an EMBL/GenBank/DDBJ whole genome shotgun (WGS) entry which is preliminary data.</text>
</comment>
<gene>
    <name evidence="4" type="ORF">EG244_11885</name>
</gene>
<feature type="compositionally biased region" description="Low complexity" evidence="1">
    <location>
        <begin position="80"/>
        <end position="89"/>
    </location>
</feature>
<accession>A0A3P3DMZ5</accession>
<evidence type="ECO:0000313" key="4">
    <source>
        <dbReference type="EMBL" id="RRH73978.1"/>
    </source>
</evidence>
<feature type="transmembrane region" description="Helical" evidence="2">
    <location>
        <begin position="239"/>
        <end position="258"/>
    </location>
</feature>
<dbReference type="NCBIfam" id="TIGR02098">
    <property type="entry name" value="MJ0042_CXXC"/>
    <property type="match status" value="1"/>
</dbReference>
<evidence type="ECO:0000256" key="2">
    <source>
        <dbReference type="SAM" id="Phobius"/>
    </source>
</evidence>
<keyword evidence="2" id="KW-0812">Transmembrane</keyword>
<keyword evidence="5" id="KW-1185">Reference proteome</keyword>
<evidence type="ECO:0000256" key="1">
    <source>
        <dbReference type="SAM" id="MobiDB-lite"/>
    </source>
</evidence>
<evidence type="ECO:0000259" key="3">
    <source>
        <dbReference type="Pfam" id="PF13717"/>
    </source>
</evidence>
<keyword evidence="2" id="KW-1133">Transmembrane helix</keyword>
<feature type="region of interest" description="Disordered" evidence="1">
    <location>
        <begin position="65"/>
        <end position="90"/>
    </location>
</feature>
<dbReference type="Proteomes" id="UP000282125">
    <property type="component" value="Unassembled WGS sequence"/>
</dbReference>
<proteinExistence type="predicted"/>
<reference evidence="4 5" key="1">
    <citation type="submission" date="2018-11" db="EMBL/GenBank/DDBJ databases">
        <title>Gemmobacter sp. nov., YIM 102744-1 draft genome.</title>
        <authorList>
            <person name="Li G."/>
            <person name="Jiang Y."/>
        </authorList>
    </citation>
    <scope>NUCLEOTIDE SEQUENCE [LARGE SCALE GENOMIC DNA]</scope>
    <source>
        <strain evidence="4 5">YIM 102744-1</strain>
    </source>
</reference>
<dbReference type="RefSeq" id="WP_124965212.1">
    <property type="nucleotide sequence ID" value="NZ_RRAZ01000015.1"/>
</dbReference>
<dbReference type="OrthoDB" id="7159357at2"/>
<dbReference type="Pfam" id="PF13717">
    <property type="entry name" value="Zn_ribbon_4"/>
    <property type="match status" value="1"/>
</dbReference>
<sequence>MRLICGNCDAQYEVEVDMIPPEGRDVQCSACSHVWFEPGSGAPVPAPAAPGPVVPRRIATASFRPAPDAQFEDDEPDLPPLSDADLPPLRRAPLDDEMLAILREEAERETAARAADAFGAAPPAEEDPAPPAATPEPQVIFAAQPMAEPEPEPETAPRPFPPPPPSRPEEEIEEARFIEEPPPADEPVDTEVPKVPLRASRRDLLPDIEQINSTLESTSQTEFAAGEALSAQAGQRSGFARGFALMILLALLLAVLYLKNDDLQAALPAAGPALSAYADLVDQARSGLARLVSGFLGEGA</sequence>
<dbReference type="AlphaFoldDB" id="A0A3P3DMZ5"/>
<dbReference type="EMBL" id="RRAZ01000015">
    <property type="protein sequence ID" value="RRH73978.1"/>
    <property type="molecule type" value="Genomic_DNA"/>
</dbReference>
<keyword evidence="2" id="KW-0472">Membrane</keyword>
<protein>
    <recommendedName>
        <fullName evidence="3">Zinc finger/thioredoxin putative domain-containing protein</fullName>
    </recommendedName>
</protein>
<feature type="domain" description="Zinc finger/thioredoxin putative" evidence="3">
    <location>
        <begin position="1"/>
        <end position="36"/>
    </location>
</feature>
<feature type="region of interest" description="Disordered" evidence="1">
    <location>
        <begin position="146"/>
        <end position="173"/>
    </location>
</feature>
<dbReference type="InterPro" id="IPR011723">
    <property type="entry name" value="Znf/thioredoxin_put"/>
</dbReference>
<feature type="compositionally biased region" description="Pro residues" evidence="1">
    <location>
        <begin position="154"/>
        <end position="166"/>
    </location>
</feature>
<name>A0A3P3DMZ5_9RHOB</name>
<organism evidence="4 5">
    <name type="scientific">Falsigemmobacter faecalis</name>
    <dbReference type="NCBI Taxonomy" id="2488730"/>
    <lineage>
        <taxon>Bacteria</taxon>
        <taxon>Pseudomonadati</taxon>
        <taxon>Pseudomonadota</taxon>
        <taxon>Alphaproteobacteria</taxon>
        <taxon>Rhodobacterales</taxon>
        <taxon>Paracoccaceae</taxon>
        <taxon>Falsigemmobacter</taxon>
    </lineage>
</organism>